<name>A0A971ID80_9BIFI</name>
<dbReference type="GO" id="GO:0005829">
    <property type="term" value="C:cytosol"/>
    <property type="evidence" value="ECO:0007669"/>
    <property type="project" value="TreeGrafter"/>
</dbReference>
<keyword evidence="2" id="KW-0378">Hydrolase</keyword>
<gene>
    <name evidence="5" type="ORF">GXW98_06490</name>
</gene>
<proteinExistence type="predicted"/>
<evidence type="ECO:0000256" key="1">
    <source>
        <dbReference type="ARBA" id="ARBA00022722"/>
    </source>
</evidence>
<dbReference type="Gene3D" id="3.30.420.10">
    <property type="entry name" value="Ribonuclease H-like superfamily/Ribonuclease H"/>
    <property type="match status" value="1"/>
</dbReference>
<evidence type="ECO:0000313" key="5">
    <source>
        <dbReference type="EMBL" id="NLT79911.1"/>
    </source>
</evidence>
<dbReference type="GO" id="GO:0008408">
    <property type="term" value="F:3'-5' exonuclease activity"/>
    <property type="evidence" value="ECO:0007669"/>
    <property type="project" value="TreeGrafter"/>
</dbReference>
<keyword evidence="1" id="KW-0540">Nuclease</keyword>
<dbReference type="RefSeq" id="WP_273173891.1">
    <property type="nucleotide sequence ID" value="NZ_JAAXZR010000022.1"/>
</dbReference>
<dbReference type="InterPro" id="IPR013520">
    <property type="entry name" value="Ribonucl_H"/>
</dbReference>
<dbReference type="InterPro" id="IPR036397">
    <property type="entry name" value="RNaseH_sf"/>
</dbReference>
<protein>
    <submittedName>
        <fullName evidence="5">DNA polymerase III subunit epsilon</fullName>
    </submittedName>
</protein>
<evidence type="ECO:0000259" key="4">
    <source>
        <dbReference type="SMART" id="SM00479"/>
    </source>
</evidence>
<dbReference type="CDD" id="cd06127">
    <property type="entry name" value="DEDDh"/>
    <property type="match status" value="1"/>
</dbReference>
<dbReference type="Pfam" id="PF00929">
    <property type="entry name" value="RNase_T"/>
    <property type="match status" value="1"/>
</dbReference>
<dbReference type="GO" id="GO:0003676">
    <property type="term" value="F:nucleic acid binding"/>
    <property type="evidence" value="ECO:0007669"/>
    <property type="project" value="InterPro"/>
</dbReference>
<comment type="caution">
    <text evidence="5">The sequence shown here is derived from an EMBL/GenBank/DDBJ whole genome shotgun (WGS) entry which is preliminary data.</text>
</comment>
<accession>A0A971ID80</accession>
<sequence>MTDTHHLLDIIESTETQSTLTALGDSWLLGFDTETTGAAPGNDAIVSATLVLRNPQTGHEDDTISEWLINPHRHISAGASRVNGFTDSFVQEHGAEPKETLEEISAAIVAAQERNIPLLAYNAPFDVKMLQGDLQRWRCDSGITDALENDRLLVVDPLVIDRAVSHRSGKRTLSATTEYYGVDPYGDFHDATADTIAAVDLVTPMSTLYPQVGHLALGDLMEWQRSAHRTWKESFNRWLESKGRRPIREGWFE</sequence>
<organism evidence="5 6">
    <name type="scientific">Bifidobacterium crudilactis</name>
    <dbReference type="NCBI Taxonomy" id="327277"/>
    <lineage>
        <taxon>Bacteria</taxon>
        <taxon>Bacillati</taxon>
        <taxon>Actinomycetota</taxon>
        <taxon>Actinomycetes</taxon>
        <taxon>Bifidobacteriales</taxon>
        <taxon>Bifidobacteriaceae</taxon>
        <taxon>Bifidobacterium</taxon>
    </lineage>
</organism>
<dbReference type="PANTHER" id="PTHR30231:SF4">
    <property type="entry name" value="PROTEIN NEN2"/>
    <property type="match status" value="1"/>
</dbReference>
<evidence type="ECO:0000256" key="2">
    <source>
        <dbReference type="ARBA" id="ARBA00022801"/>
    </source>
</evidence>
<feature type="domain" description="Exonuclease" evidence="4">
    <location>
        <begin position="27"/>
        <end position="211"/>
    </location>
</feature>
<reference evidence="5" key="2">
    <citation type="submission" date="2020-01" db="EMBL/GenBank/DDBJ databases">
        <authorList>
            <person name="Campanaro S."/>
        </authorList>
    </citation>
    <scope>NUCLEOTIDE SEQUENCE</scope>
    <source>
        <strain evidence="5">AS01afH2WH_6</strain>
    </source>
</reference>
<evidence type="ECO:0000256" key="3">
    <source>
        <dbReference type="ARBA" id="ARBA00022839"/>
    </source>
</evidence>
<dbReference type="EMBL" id="JAAXZR010000022">
    <property type="protein sequence ID" value="NLT79911.1"/>
    <property type="molecule type" value="Genomic_DNA"/>
</dbReference>
<dbReference type="InterPro" id="IPR012337">
    <property type="entry name" value="RNaseH-like_sf"/>
</dbReference>
<dbReference type="SUPFAM" id="SSF53098">
    <property type="entry name" value="Ribonuclease H-like"/>
    <property type="match status" value="1"/>
</dbReference>
<reference evidence="5" key="1">
    <citation type="journal article" date="2020" name="Biotechnol. Biofuels">
        <title>New insights from the biogas microbiome by comprehensive genome-resolved metagenomics of nearly 1600 species originating from multiple anaerobic digesters.</title>
        <authorList>
            <person name="Campanaro S."/>
            <person name="Treu L."/>
            <person name="Rodriguez-R L.M."/>
            <person name="Kovalovszki A."/>
            <person name="Ziels R.M."/>
            <person name="Maus I."/>
            <person name="Zhu X."/>
            <person name="Kougias P.G."/>
            <person name="Basile A."/>
            <person name="Luo G."/>
            <person name="Schluter A."/>
            <person name="Konstantinidis K.T."/>
            <person name="Angelidaki I."/>
        </authorList>
    </citation>
    <scope>NUCLEOTIDE SEQUENCE</scope>
    <source>
        <strain evidence="5">AS01afH2WH_6</strain>
    </source>
</reference>
<dbReference type="SMART" id="SM00479">
    <property type="entry name" value="EXOIII"/>
    <property type="match status" value="1"/>
</dbReference>
<dbReference type="Proteomes" id="UP000767327">
    <property type="component" value="Unassembled WGS sequence"/>
</dbReference>
<dbReference type="AlphaFoldDB" id="A0A971ID80"/>
<dbReference type="PANTHER" id="PTHR30231">
    <property type="entry name" value="DNA POLYMERASE III SUBUNIT EPSILON"/>
    <property type="match status" value="1"/>
</dbReference>
<keyword evidence="3" id="KW-0269">Exonuclease</keyword>
<evidence type="ECO:0000313" key="6">
    <source>
        <dbReference type="Proteomes" id="UP000767327"/>
    </source>
</evidence>